<feature type="domain" description="RanBP2-type" evidence="6">
    <location>
        <begin position="361"/>
        <end position="390"/>
    </location>
</feature>
<dbReference type="GO" id="GO:0005737">
    <property type="term" value="C:cytoplasm"/>
    <property type="evidence" value="ECO:0000318"/>
    <property type="project" value="GO_Central"/>
</dbReference>
<keyword evidence="9" id="KW-1185">Reference proteome</keyword>
<evidence type="ECO:0000259" key="6">
    <source>
        <dbReference type="PROSITE" id="PS50199"/>
    </source>
</evidence>
<evidence type="ECO:0000256" key="4">
    <source>
        <dbReference type="PROSITE-ProRule" id="PRU00322"/>
    </source>
</evidence>
<dbReference type="Pfam" id="PF00641">
    <property type="entry name" value="Zn_ribbon_RanBP"/>
    <property type="match status" value="3"/>
</dbReference>
<dbReference type="OMA" id="DFWSADD"/>
<proteinExistence type="predicted"/>
<dbReference type="SUPFAM" id="SSF90209">
    <property type="entry name" value="Ran binding protein zinc finger-like"/>
    <property type="match status" value="2"/>
</dbReference>
<reference evidence="7" key="1">
    <citation type="submission" date="2021-03" db="EMBL/GenBank/DDBJ databases">
        <authorList>
            <consortium name="Genoscope - CEA"/>
            <person name="William W."/>
        </authorList>
    </citation>
    <scope>NUCLEOTIDE SEQUENCE</scope>
    <source>
        <strain evidence="7">Doubled-haploid Pahang</strain>
    </source>
</reference>
<dbReference type="SMART" id="SM00547">
    <property type="entry name" value="ZnF_RBZ"/>
    <property type="match status" value="3"/>
</dbReference>
<dbReference type="InterPro" id="IPR001876">
    <property type="entry name" value="Znf_RanBP2"/>
</dbReference>
<dbReference type="GO" id="GO:0008270">
    <property type="term" value="F:zinc ion binding"/>
    <property type="evidence" value="ECO:0007669"/>
    <property type="project" value="UniProtKB-KW"/>
</dbReference>
<feature type="compositionally biased region" description="Basic residues" evidence="5">
    <location>
        <begin position="477"/>
        <end position="488"/>
    </location>
</feature>
<evidence type="ECO:0000256" key="1">
    <source>
        <dbReference type="ARBA" id="ARBA00022723"/>
    </source>
</evidence>
<evidence type="ECO:0000313" key="8">
    <source>
        <dbReference type="EnsemblPlants" id="Ma11_p11150.1"/>
    </source>
</evidence>
<evidence type="ECO:0000313" key="9">
    <source>
        <dbReference type="Proteomes" id="UP000012960"/>
    </source>
</evidence>
<dbReference type="Proteomes" id="UP000012960">
    <property type="component" value="Unplaced"/>
</dbReference>
<gene>
    <name evidence="7" type="ORF">GSMUA_13620.1</name>
</gene>
<dbReference type="PANTHER" id="PTHR23111">
    <property type="entry name" value="ZINC FINGER PROTEIN"/>
    <property type="match status" value="1"/>
</dbReference>
<reference evidence="8" key="2">
    <citation type="submission" date="2021-05" db="UniProtKB">
        <authorList>
            <consortium name="EnsemblPlants"/>
        </authorList>
    </citation>
    <scope>IDENTIFICATION</scope>
    <source>
        <strain evidence="8">subsp. malaccensis</strain>
    </source>
</reference>
<keyword evidence="2 4" id="KW-0863">Zinc-finger</keyword>
<dbReference type="FunCoup" id="A0A804L6M9">
    <property type="interactions" value="1743"/>
</dbReference>
<feature type="region of interest" description="Disordered" evidence="5">
    <location>
        <begin position="48"/>
        <end position="68"/>
    </location>
</feature>
<evidence type="ECO:0000256" key="3">
    <source>
        <dbReference type="ARBA" id="ARBA00022833"/>
    </source>
</evidence>
<organism evidence="8 9">
    <name type="scientific">Musa acuminata subsp. malaccensis</name>
    <name type="common">Wild banana</name>
    <name type="synonym">Musa malaccensis</name>
    <dbReference type="NCBI Taxonomy" id="214687"/>
    <lineage>
        <taxon>Eukaryota</taxon>
        <taxon>Viridiplantae</taxon>
        <taxon>Streptophyta</taxon>
        <taxon>Embryophyta</taxon>
        <taxon>Tracheophyta</taxon>
        <taxon>Spermatophyta</taxon>
        <taxon>Magnoliopsida</taxon>
        <taxon>Liliopsida</taxon>
        <taxon>Zingiberales</taxon>
        <taxon>Musaceae</taxon>
        <taxon>Musa</taxon>
    </lineage>
</organism>
<accession>A0A804L6M9</accession>
<dbReference type="PROSITE" id="PS01358">
    <property type="entry name" value="ZF_RANBP2_1"/>
    <property type="match status" value="3"/>
</dbReference>
<dbReference type="AlphaFoldDB" id="A0A804L6M9"/>
<dbReference type="Gramene" id="Ma11_t11150.1">
    <property type="protein sequence ID" value="Ma11_p11150.1"/>
    <property type="gene ID" value="Ma11_g11150"/>
</dbReference>
<feature type="domain" description="RanBP2-type" evidence="6">
    <location>
        <begin position="282"/>
        <end position="311"/>
    </location>
</feature>
<feature type="domain" description="RanBP2-type" evidence="6">
    <location>
        <begin position="328"/>
        <end position="351"/>
    </location>
</feature>
<dbReference type="OrthoDB" id="448399at2759"/>
<protein>
    <submittedName>
        <fullName evidence="7">(wild Malaysian banana) hypothetical protein</fullName>
    </submittedName>
</protein>
<feature type="compositionally biased region" description="Acidic residues" evidence="5">
    <location>
        <begin position="510"/>
        <end position="522"/>
    </location>
</feature>
<name>A0A804L6M9_MUSAM</name>
<evidence type="ECO:0000313" key="7">
    <source>
        <dbReference type="EMBL" id="CAG1864266.1"/>
    </source>
</evidence>
<evidence type="ECO:0000256" key="2">
    <source>
        <dbReference type="ARBA" id="ARBA00022771"/>
    </source>
</evidence>
<dbReference type="InterPro" id="IPR036443">
    <property type="entry name" value="Znf_RanBP2_sf"/>
</dbReference>
<feature type="region of interest" description="Disordered" evidence="5">
    <location>
        <begin position="474"/>
        <end position="524"/>
    </location>
</feature>
<dbReference type="PANTHER" id="PTHR23111:SF23">
    <property type="entry name" value="RAN BP2_NZF ZINC FINGER-LIKE SUPERFAMILY PROTEIN"/>
    <property type="match status" value="1"/>
</dbReference>
<evidence type="ECO:0000256" key="5">
    <source>
        <dbReference type="SAM" id="MobiDB-lite"/>
    </source>
</evidence>
<dbReference type="PROSITE" id="PS50199">
    <property type="entry name" value="ZF_RANBP2_2"/>
    <property type="match status" value="3"/>
</dbReference>
<dbReference type="Gene3D" id="4.10.1060.10">
    <property type="entry name" value="Zinc finger, RanBP2-type"/>
    <property type="match status" value="3"/>
</dbReference>
<dbReference type="GO" id="GO:0003729">
    <property type="term" value="F:mRNA binding"/>
    <property type="evidence" value="ECO:0000318"/>
    <property type="project" value="GO_Central"/>
</dbReference>
<dbReference type="EMBL" id="HG996475">
    <property type="protein sequence ID" value="CAG1864266.1"/>
    <property type="molecule type" value="Genomic_DNA"/>
</dbReference>
<sequence length="539" mass="61706">MHRVLSPLRVQTHASRRRLAHFLPPPERVLSDPRLGFVCEELRSLDHLPTTPPRRQEESSTPARGRNVGGVVEVSHPWPEWVQLMEHLLRKGYLDRSALRVGDASSSSSLSASKDSNLIRTACLNFARDRFDIIRYLSRRDIHIIGQCGCPSKDRKVVNSGKRLRAHVGIQEGDVCSSCSLRVSCERAYVKAREDEVGRTVDVMRILLTYGLDIITGSVENSACLNKTIKESVKKLLNEMVEFSSKELDVNSLTLTSKRPLHRQSKANGHQLFKGQLSVPTKQGDWICPKCNFLNFAKNITCLRCNGQFQERFKMLQLQEEHGHLPLKKGDWICQKCNFLNFAKNIECLQCHEKPHNRQLNPGEWECISCNYINFRKNSVCLRCDWKRPKAINNGDFVRSEHGSQVDRKSYSFSFVRDSDIDAKKVVTQKEDSDFWRSSEDECSDYGDNRFNSWKGFNNFPIIGGRTAVSQDATVRQRWKEKMSRRHRDPSGECVEESDHDVPSTPSSDMDLDNCSSEDDTAEWFGSGKLSHRFHKSSR</sequence>
<dbReference type="InParanoid" id="A0A804L6M9"/>
<dbReference type="EnsemblPlants" id="Ma11_t11150.1">
    <property type="protein sequence ID" value="Ma11_p11150.1"/>
    <property type="gene ID" value="Ma11_g11150"/>
</dbReference>
<keyword evidence="3" id="KW-0862">Zinc</keyword>
<keyword evidence="1" id="KW-0479">Metal-binding</keyword>